<dbReference type="Proteomes" id="UP000796880">
    <property type="component" value="Unassembled WGS sequence"/>
</dbReference>
<gene>
    <name evidence="1" type="ORF">FNV43_RR24196</name>
</gene>
<dbReference type="EMBL" id="VOIH02000011">
    <property type="protein sequence ID" value="KAF3433094.1"/>
    <property type="molecule type" value="Genomic_DNA"/>
</dbReference>
<protein>
    <submittedName>
        <fullName evidence="1">Uncharacterized protein</fullName>
    </submittedName>
</protein>
<reference evidence="1" key="1">
    <citation type="submission" date="2020-03" db="EMBL/GenBank/DDBJ databases">
        <title>A high-quality chromosome-level genome assembly of a woody plant with both climbing and erect habits, Rhamnella rubrinervis.</title>
        <authorList>
            <person name="Lu Z."/>
            <person name="Yang Y."/>
            <person name="Zhu X."/>
            <person name="Sun Y."/>
        </authorList>
    </citation>
    <scope>NUCLEOTIDE SEQUENCE</scope>
    <source>
        <strain evidence="1">BYM</strain>
        <tissue evidence="1">Leaf</tissue>
    </source>
</reference>
<name>A0A8K0DRS9_9ROSA</name>
<organism evidence="1 2">
    <name type="scientific">Rhamnella rubrinervis</name>
    <dbReference type="NCBI Taxonomy" id="2594499"/>
    <lineage>
        <taxon>Eukaryota</taxon>
        <taxon>Viridiplantae</taxon>
        <taxon>Streptophyta</taxon>
        <taxon>Embryophyta</taxon>
        <taxon>Tracheophyta</taxon>
        <taxon>Spermatophyta</taxon>
        <taxon>Magnoliopsida</taxon>
        <taxon>eudicotyledons</taxon>
        <taxon>Gunneridae</taxon>
        <taxon>Pentapetalae</taxon>
        <taxon>rosids</taxon>
        <taxon>fabids</taxon>
        <taxon>Rosales</taxon>
        <taxon>Rhamnaceae</taxon>
        <taxon>rhamnoid group</taxon>
        <taxon>Rhamneae</taxon>
        <taxon>Rhamnella</taxon>
    </lineage>
</organism>
<dbReference type="AlphaFoldDB" id="A0A8K0DRS9"/>
<keyword evidence="2" id="KW-1185">Reference proteome</keyword>
<proteinExistence type="predicted"/>
<sequence length="172" mass="18638">MIIGVRRRFKAFQWSLFWKKRSSISVADASAKLMLSFNSCFCVDELLVGSLPSDILDLGCSSVEIQLLLTITKSIKCARGKKGLKAEAEGARLGSGSFKTPTFSLGLGAIGGASSVKAIFLLQSDLESCVADSYSDLWDGLHSDEIRKRRLDSRKRLFQGATSLLVGSPVDI</sequence>
<evidence type="ECO:0000313" key="1">
    <source>
        <dbReference type="EMBL" id="KAF3433094.1"/>
    </source>
</evidence>
<evidence type="ECO:0000313" key="2">
    <source>
        <dbReference type="Proteomes" id="UP000796880"/>
    </source>
</evidence>
<accession>A0A8K0DRS9</accession>
<comment type="caution">
    <text evidence="1">The sequence shown here is derived from an EMBL/GenBank/DDBJ whole genome shotgun (WGS) entry which is preliminary data.</text>
</comment>